<dbReference type="Proteomes" id="UP000030758">
    <property type="component" value="Unassembled WGS sequence"/>
</dbReference>
<reference evidence="2" key="1">
    <citation type="journal article" date="2014" name="Nat. Genet.">
        <title>Genome and transcriptome of the porcine whipworm Trichuris suis.</title>
        <authorList>
            <person name="Jex A.R."/>
            <person name="Nejsum P."/>
            <person name="Schwarz E.M."/>
            <person name="Hu L."/>
            <person name="Young N.D."/>
            <person name="Hall R.S."/>
            <person name="Korhonen P.K."/>
            <person name="Liao S."/>
            <person name="Thamsborg S."/>
            <person name="Xia J."/>
            <person name="Xu P."/>
            <person name="Wang S."/>
            <person name="Scheerlinck J.P."/>
            <person name="Hofmann A."/>
            <person name="Sternberg P.W."/>
            <person name="Wang J."/>
            <person name="Gasser R.B."/>
        </authorList>
    </citation>
    <scope>NUCLEOTIDE SEQUENCE [LARGE SCALE GENOMIC DNA]</scope>
    <source>
        <strain evidence="2">DCEP-RM93F</strain>
    </source>
</reference>
<name>A0A085NA27_9BILA</name>
<dbReference type="InterPro" id="IPR041588">
    <property type="entry name" value="Integrase_H2C2"/>
</dbReference>
<proteinExistence type="predicted"/>
<dbReference type="Pfam" id="PF17921">
    <property type="entry name" value="Integrase_H2C2"/>
    <property type="match status" value="1"/>
</dbReference>
<gene>
    <name evidence="2" type="ORF">M514_04312</name>
</gene>
<dbReference type="EMBL" id="KL367526">
    <property type="protein sequence ID" value="KFD66323.1"/>
    <property type="molecule type" value="Genomic_DNA"/>
</dbReference>
<dbReference type="AlphaFoldDB" id="A0A085NA27"/>
<feature type="domain" description="Integrase zinc-binding" evidence="1">
    <location>
        <begin position="97"/>
        <end position="150"/>
    </location>
</feature>
<protein>
    <recommendedName>
        <fullName evidence="1">Integrase zinc-binding domain-containing protein</fullName>
    </recommendedName>
</protein>
<evidence type="ECO:0000313" key="2">
    <source>
        <dbReference type="EMBL" id="KFD66323.1"/>
    </source>
</evidence>
<dbReference type="PANTHER" id="PTHR47331">
    <property type="entry name" value="PHD-TYPE DOMAIN-CONTAINING PROTEIN"/>
    <property type="match status" value="1"/>
</dbReference>
<dbReference type="PANTHER" id="PTHR47331:SF1">
    <property type="entry name" value="GAG-LIKE PROTEIN"/>
    <property type="match status" value="1"/>
</dbReference>
<sequence length="182" mass="20802">MRMIRNCQQSSAKRNCPLAADEIATAEKIWLRRVQRETFEEEHQQLKRNGTVEGNSKLTSLDVFLDEDDIIRVGGRLQSSDLPERTKHPIVLPSKHAVVDLLIRRAHERQLHAGVEQTLATTRQQFWILRGRSSVKRVLRSCIICKQKNAPPFQQKMGILPPERVSAEQVFQNVGMDFAGPV</sequence>
<accession>A0A085NA27</accession>
<organism evidence="2">
    <name type="scientific">Trichuris suis</name>
    <name type="common">pig whipworm</name>
    <dbReference type="NCBI Taxonomy" id="68888"/>
    <lineage>
        <taxon>Eukaryota</taxon>
        <taxon>Metazoa</taxon>
        <taxon>Ecdysozoa</taxon>
        <taxon>Nematoda</taxon>
        <taxon>Enoplea</taxon>
        <taxon>Dorylaimia</taxon>
        <taxon>Trichinellida</taxon>
        <taxon>Trichuridae</taxon>
        <taxon>Trichuris</taxon>
    </lineage>
</organism>
<evidence type="ECO:0000259" key="1">
    <source>
        <dbReference type="Pfam" id="PF17921"/>
    </source>
</evidence>
<dbReference type="Gene3D" id="1.10.340.70">
    <property type="match status" value="1"/>
</dbReference>